<keyword evidence="7" id="KW-0061">Asparagine biosynthesis</keyword>
<dbReference type="NCBIfam" id="TIGR01536">
    <property type="entry name" value="asn_synth_AEB"/>
    <property type="match status" value="1"/>
</dbReference>
<dbReference type="STRING" id="1073327.SAMN04488108_1796"/>
<dbReference type="GO" id="GO:0004066">
    <property type="term" value="F:asparagine synthase (glutamine-hydrolyzing) activity"/>
    <property type="evidence" value="ECO:0007669"/>
    <property type="project" value="UniProtKB-EC"/>
</dbReference>
<evidence type="ECO:0000313" key="11">
    <source>
        <dbReference type="Proteomes" id="UP000184609"/>
    </source>
</evidence>
<keyword evidence="7" id="KW-0315">Glutamine amidotransferase</keyword>
<evidence type="ECO:0000256" key="6">
    <source>
        <dbReference type="ARBA" id="ARBA00048741"/>
    </source>
</evidence>
<dbReference type="InterPro" id="IPR006426">
    <property type="entry name" value="Asn_synth_AEB"/>
</dbReference>
<comment type="similarity">
    <text evidence="2">Belongs to the asparagine synthetase family.</text>
</comment>
<protein>
    <recommendedName>
        <fullName evidence="3">asparagine synthase (glutamine-hydrolyzing)</fullName>
        <ecNumber evidence="3">6.3.5.4</ecNumber>
    </recommendedName>
</protein>
<dbReference type="SUPFAM" id="SSF56235">
    <property type="entry name" value="N-terminal nucleophile aminohydrolases (Ntn hydrolases)"/>
    <property type="match status" value="1"/>
</dbReference>
<evidence type="ECO:0000256" key="2">
    <source>
        <dbReference type="ARBA" id="ARBA00005752"/>
    </source>
</evidence>
<dbReference type="GO" id="GO:0005524">
    <property type="term" value="F:ATP binding"/>
    <property type="evidence" value="ECO:0007669"/>
    <property type="project" value="UniProtKB-KW"/>
</dbReference>
<dbReference type="CDD" id="cd01991">
    <property type="entry name" value="Asn_synthase_B_C"/>
    <property type="match status" value="1"/>
</dbReference>
<comment type="catalytic activity">
    <reaction evidence="6">
        <text>L-aspartate + L-glutamine + ATP + H2O = L-asparagine + L-glutamate + AMP + diphosphate + H(+)</text>
        <dbReference type="Rhea" id="RHEA:12228"/>
        <dbReference type="ChEBI" id="CHEBI:15377"/>
        <dbReference type="ChEBI" id="CHEBI:15378"/>
        <dbReference type="ChEBI" id="CHEBI:29985"/>
        <dbReference type="ChEBI" id="CHEBI:29991"/>
        <dbReference type="ChEBI" id="CHEBI:30616"/>
        <dbReference type="ChEBI" id="CHEBI:33019"/>
        <dbReference type="ChEBI" id="CHEBI:58048"/>
        <dbReference type="ChEBI" id="CHEBI:58359"/>
        <dbReference type="ChEBI" id="CHEBI:456215"/>
        <dbReference type="EC" id="6.3.5.4"/>
    </reaction>
</comment>
<evidence type="ECO:0000256" key="3">
    <source>
        <dbReference type="ARBA" id="ARBA00012737"/>
    </source>
</evidence>
<organism evidence="10 11">
    <name type="scientific">Algoriphagus zhangzhouensis</name>
    <dbReference type="NCBI Taxonomy" id="1073327"/>
    <lineage>
        <taxon>Bacteria</taxon>
        <taxon>Pseudomonadati</taxon>
        <taxon>Bacteroidota</taxon>
        <taxon>Cytophagia</taxon>
        <taxon>Cytophagales</taxon>
        <taxon>Cyclobacteriaceae</taxon>
        <taxon>Algoriphagus</taxon>
    </lineage>
</organism>
<evidence type="ECO:0000256" key="5">
    <source>
        <dbReference type="ARBA" id="ARBA00022840"/>
    </source>
</evidence>
<dbReference type="SUPFAM" id="SSF52402">
    <property type="entry name" value="Adenine nucleotide alpha hydrolases-like"/>
    <property type="match status" value="1"/>
</dbReference>
<keyword evidence="4 8" id="KW-0547">Nucleotide-binding</keyword>
<sequence length="591" mass="68451">MCGIHLIWGKGANQESIEFLVNHSTHRGPDQKAFFSPWPSLWIGVNRLKILHPGPDADQPFFAPDGNSFLIWNGEVYNYKNLRNILEKMGIEFITQSDTEVLLHWLKIFGAKGLESVKGMFSLIFVDLASQNVLVARDKNGEKPLYYHQDPTTLMISSESKGLGKLLGSKLDEGQLDNYYFMRTALPGKTFYKGVKEWKAARFSLIRQHSAFRWDNIPEIKKEESLFNKERFKELLLQSIQRQFHADMPVGMLLSGGADSSLLYSLWYKETGISLPTFTIEHEAKYSKKYDDAQAVSKLENSIPLEKNPIQVSQKIFWENWGEYLLQLDLPVGDSASFLTWLIGKEAKKSVKVLISGAGADELWGGYNRHQAFLKYQENKGLFLPLKSFLGMLPLGRNWKKFLEGIEPDSKKTFLNFTALERIDHDIFSDYERIFDQKLSPYKQILDFDRRVFLVQDILKIQDNALMAHGLEGRSPYLDEDLLNFWHQIKDEEVLKGKKWIREILTDLDLEWVSQRKKLGFGLPLLEWFSEEGEFASRVYASLESFKNKYKSSLPKPALQLLENPRKHVKTHFLTLYNLFLLAEWLKLNKL</sequence>
<keyword evidence="7" id="KW-0028">Amino-acid biosynthesis</keyword>
<dbReference type="Pfam" id="PF13537">
    <property type="entry name" value="GATase_7"/>
    <property type="match status" value="1"/>
</dbReference>
<dbReference type="InterPro" id="IPR014729">
    <property type="entry name" value="Rossmann-like_a/b/a_fold"/>
</dbReference>
<feature type="domain" description="Glutamine amidotransferase type-2" evidence="9">
    <location>
        <begin position="2"/>
        <end position="196"/>
    </location>
</feature>
<dbReference type="RefSeq" id="WP_073571434.1">
    <property type="nucleotide sequence ID" value="NZ_FRXN01000002.1"/>
</dbReference>
<dbReference type="Gene3D" id="3.40.50.620">
    <property type="entry name" value="HUPs"/>
    <property type="match status" value="1"/>
</dbReference>
<proteinExistence type="inferred from homology"/>
<accession>A0A1M7ZAS9</accession>
<evidence type="ECO:0000256" key="1">
    <source>
        <dbReference type="ARBA" id="ARBA00005187"/>
    </source>
</evidence>
<evidence type="ECO:0000256" key="7">
    <source>
        <dbReference type="PIRSR" id="PIRSR001589-1"/>
    </source>
</evidence>
<dbReference type="Gene3D" id="3.60.20.10">
    <property type="entry name" value="Glutamine Phosphoribosylpyrophosphate, subunit 1, domain 1"/>
    <property type="match status" value="1"/>
</dbReference>
<dbReference type="Proteomes" id="UP000184609">
    <property type="component" value="Unassembled WGS sequence"/>
</dbReference>
<dbReference type="InterPro" id="IPR029055">
    <property type="entry name" value="Ntn_hydrolases_N"/>
</dbReference>
<comment type="pathway">
    <text evidence="1">Amino-acid biosynthesis; L-asparagine biosynthesis; L-asparagine from L-aspartate (L-Gln route): step 1/1.</text>
</comment>
<dbReference type="PANTHER" id="PTHR43284:SF1">
    <property type="entry name" value="ASPARAGINE SYNTHETASE"/>
    <property type="match status" value="1"/>
</dbReference>
<name>A0A1M7ZAS9_9BACT</name>
<dbReference type="EMBL" id="FRXN01000002">
    <property type="protein sequence ID" value="SHO62027.1"/>
    <property type="molecule type" value="Genomic_DNA"/>
</dbReference>
<dbReference type="PIRSF" id="PIRSF001589">
    <property type="entry name" value="Asn_synthetase_glu-h"/>
    <property type="match status" value="1"/>
</dbReference>
<dbReference type="InterPro" id="IPR017932">
    <property type="entry name" value="GATase_2_dom"/>
</dbReference>
<evidence type="ECO:0000259" key="9">
    <source>
        <dbReference type="PROSITE" id="PS51278"/>
    </source>
</evidence>
<evidence type="ECO:0000256" key="8">
    <source>
        <dbReference type="PIRSR" id="PIRSR001589-2"/>
    </source>
</evidence>
<dbReference type="AlphaFoldDB" id="A0A1M7ZAS9"/>
<keyword evidence="5 8" id="KW-0067">ATP-binding</keyword>
<dbReference type="GO" id="GO:0006529">
    <property type="term" value="P:asparagine biosynthetic process"/>
    <property type="evidence" value="ECO:0007669"/>
    <property type="project" value="UniProtKB-KW"/>
</dbReference>
<feature type="binding site" evidence="8">
    <location>
        <position position="253"/>
    </location>
    <ligand>
        <name>ATP</name>
        <dbReference type="ChEBI" id="CHEBI:30616"/>
    </ligand>
</feature>
<dbReference type="InterPro" id="IPR001962">
    <property type="entry name" value="Asn_synthase"/>
</dbReference>
<dbReference type="PROSITE" id="PS51278">
    <property type="entry name" value="GATASE_TYPE_2"/>
    <property type="match status" value="1"/>
</dbReference>
<feature type="active site" description="For GATase activity" evidence="7">
    <location>
        <position position="2"/>
    </location>
</feature>
<dbReference type="OrthoDB" id="9763290at2"/>
<evidence type="ECO:0000256" key="4">
    <source>
        <dbReference type="ARBA" id="ARBA00022741"/>
    </source>
</evidence>
<dbReference type="InterPro" id="IPR051786">
    <property type="entry name" value="ASN_synthetase/amidase"/>
</dbReference>
<feature type="binding site" evidence="8">
    <location>
        <begin position="356"/>
        <end position="357"/>
    </location>
    <ligand>
        <name>ATP</name>
        <dbReference type="ChEBI" id="CHEBI:30616"/>
    </ligand>
</feature>
<feature type="binding site" evidence="8">
    <location>
        <position position="98"/>
    </location>
    <ligand>
        <name>L-glutamine</name>
        <dbReference type="ChEBI" id="CHEBI:58359"/>
    </ligand>
</feature>
<dbReference type="EC" id="6.3.5.4" evidence="3"/>
<dbReference type="PANTHER" id="PTHR43284">
    <property type="entry name" value="ASPARAGINE SYNTHETASE (GLUTAMINE-HYDROLYZING)"/>
    <property type="match status" value="1"/>
</dbReference>
<feature type="binding site" evidence="8">
    <location>
        <position position="280"/>
    </location>
    <ligand>
        <name>ATP</name>
        <dbReference type="ChEBI" id="CHEBI:30616"/>
    </ligand>
</feature>
<keyword evidence="11" id="KW-1185">Reference proteome</keyword>
<gene>
    <name evidence="10" type="ORF">SAMN04488108_1796</name>
</gene>
<reference evidence="11" key="1">
    <citation type="submission" date="2016-12" db="EMBL/GenBank/DDBJ databases">
        <authorList>
            <person name="Varghese N."/>
            <person name="Submissions S."/>
        </authorList>
    </citation>
    <scope>NUCLEOTIDE SEQUENCE [LARGE SCALE GENOMIC DNA]</scope>
    <source>
        <strain evidence="11">DSM 25035</strain>
    </source>
</reference>
<evidence type="ECO:0000313" key="10">
    <source>
        <dbReference type="EMBL" id="SHO62027.1"/>
    </source>
</evidence>
<dbReference type="Pfam" id="PF00733">
    <property type="entry name" value="Asn_synthase"/>
    <property type="match status" value="1"/>
</dbReference>